<reference evidence="1 2" key="1">
    <citation type="submission" date="2019-03" db="EMBL/GenBank/DDBJ databases">
        <title>Genomic Encyclopedia of Type Strains, Phase IV (KMG-IV): sequencing the most valuable type-strain genomes for metagenomic binning, comparative biology and taxonomic classification.</title>
        <authorList>
            <person name="Goeker M."/>
        </authorList>
    </citation>
    <scope>NUCLEOTIDE SEQUENCE [LARGE SCALE GENOMIC DNA]</scope>
    <source>
        <strain evidence="1 2">DSM 11603</strain>
    </source>
</reference>
<dbReference type="SUPFAM" id="SSF56801">
    <property type="entry name" value="Acetyl-CoA synthetase-like"/>
    <property type="match status" value="1"/>
</dbReference>
<dbReference type="PANTHER" id="PTHR36932:SF1">
    <property type="entry name" value="CAPSULAR POLYSACCHARIDE BIOSYNTHESIS PROTEIN"/>
    <property type="match status" value="1"/>
</dbReference>
<sequence>MIFEKIYENLPDGLQNIACSMQGWRIQRSRYASAFWKELERVEARGAWSHEQVCAFRDRRLRAFVKHAAETTPYYRNLFNKLGLSPADIKTLDDMKVLPVLSKAQVQAAPEQFLSCAVPKQKRIVAHTSGSTGSGLVFATTIEAQWEQWAVWWRYWRWHGLQPGTWCGYFGGRSVVPVSRKQAPFWRINYPGRQILFSAYHTSPGNLVLYLEELRRRRPPWLHGYPSQLALIAGHIIESGFDLGYQPHWITVGAENLLPSQVRVIAAAFGRAPIQHYGMAEAVANVSQRKTGNLHVDEDFAAVEFLPLEDDKAYRVVGTNFSNLATPLLRYEVGDHAELTPNPSILICPGRKVNSIDGRQEDYVLTKNGTKIGRLDHIFKDFMNIREAQIRQSHLGRVNVYIVKNATYDPYDESELRRAFASRLGTDMEVDINYVDRLERTQSGKLRFVISDISSGNIDRERS</sequence>
<dbReference type="RefSeq" id="WP_133674844.1">
    <property type="nucleotide sequence ID" value="NZ_KK073878.1"/>
</dbReference>
<accession>A0A4R6YIH0</accession>
<dbReference type="GO" id="GO:0016874">
    <property type="term" value="F:ligase activity"/>
    <property type="evidence" value="ECO:0007669"/>
    <property type="project" value="UniProtKB-KW"/>
</dbReference>
<keyword evidence="1" id="KW-0436">Ligase</keyword>
<evidence type="ECO:0000313" key="2">
    <source>
        <dbReference type="Proteomes" id="UP000294958"/>
    </source>
</evidence>
<proteinExistence type="predicted"/>
<dbReference type="AlphaFoldDB" id="A0A4R6YIH0"/>
<comment type="caution">
    <text evidence="1">The sequence shown here is derived from an EMBL/GenBank/DDBJ whole genome shotgun (WGS) entry which is preliminary data.</text>
</comment>
<dbReference type="PANTHER" id="PTHR36932">
    <property type="entry name" value="CAPSULAR POLYSACCHARIDE BIOSYNTHESIS PROTEIN"/>
    <property type="match status" value="1"/>
</dbReference>
<dbReference type="Gene3D" id="3.40.50.12780">
    <property type="entry name" value="N-terminal domain of ligase-like"/>
    <property type="match status" value="1"/>
</dbReference>
<gene>
    <name evidence="1" type="ORF">DES43_105139</name>
</gene>
<dbReference type="InterPro" id="IPR053158">
    <property type="entry name" value="CapK_Type1_Caps_Biosynth"/>
</dbReference>
<evidence type="ECO:0000313" key="1">
    <source>
        <dbReference type="EMBL" id="TDR36472.1"/>
    </source>
</evidence>
<keyword evidence="2" id="KW-1185">Reference proteome</keyword>
<dbReference type="InterPro" id="IPR042099">
    <property type="entry name" value="ANL_N_sf"/>
</dbReference>
<protein>
    <submittedName>
        <fullName evidence="1">Phenylacetate-CoA ligase</fullName>
    </submittedName>
</protein>
<dbReference type="EMBL" id="SNZF01000005">
    <property type="protein sequence ID" value="TDR36472.1"/>
    <property type="molecule type" value="Genomic_DNA"/>
</dbReference>
<organism evidence="1 2">
    <name type="scientific">Aquamicrobium defluvii</name>
    <dbReference type="NCBI Taxonomy" id="69279"/>
    <lineage>
        <taxon>Bacteria</taxon>
        <taxon>Pseudomonadati</taxon>
        <taxon>Pseudomonadota</taxon>
        <taxon>Alphaproteobacteria</taxon>
        <taxon>Hyphomicrobiales</taxon>
        <taxon>Phyllobacteriaceae</taxon>
        <taxon>Aquamicrobium</taxon>
    </lineage>
</organism>
<dbReference type="Proteomes" id="UP000294958">
    <property type="component" value="Unassembled WGS sequence"/>
</dbReference>
<dbReference type="OrthoDB" id="580775at2"/>
<name>A0A4R6YIH0_9HYPH</name>